<accession>A0ABD1NK29</accession>
<name>A0ABD1NK29_9FABA</name>
<protein>
    <recommendedName>
        <fullName evidence="3">Transposase</fullName>
    </recommendedName>
</protein>
<reference evidence="1 2" key="1">
    <citation type="submission" date="2024-08" db="EMBL/GenBank/DDBJ databases">
        <title>Insights into the chromosomal genome structure of Flemingia macrophylla.</title>
        <authorList>
            <person name="Ding Y."/>
            <person name="Zhao Y."/>
            <person name="Bi W."/>
            <person name="Wu M."/>
            <person name="Zhao G."/>
            <person name="Gong Y."/>
            <person name="Li W."/>
            <person name="Zhang P."/>
        </authorList>
    </citation>
    <scope>NUCLEOTIDE SEQUENCE [LARGE SCALE GENOMIC DNA]</scope>
    <source>
        <strain evidence="1">DYQJB</strain>
        <tissue evidence="1">Leaf</tissue>
    </source>
</reference>
<comment type="caution">
    <text evidence="1">The sequence shown here is derived from an EMBL/GenBank/DDBJ whole genome shotgun (WGS) entry which is preliminary data.</text>
</comment>
<dbReference type="InterPro" id="IPR004252">
    <property type="entry name" value="Probable_transposase_24"/>
</dbReference>
<evidence type="ECO:0000313" key="1">
    <source>
        <dbReference type="EMBL" id="KAL2348495.1"/>
    </source>
</evidence>
<organism evidence="1 2">
    <name type="scientific">Flemingia macrophylla</name>
    <dbReference type="NCBI Taxonomy" id="520843"/>
    <lineage>
        <taxon>Eukaryota</taxon>
        <taxon>Viridiplantae</taxon>
        <taxon>Streptophyta</taxon>
        <taxon>Embryophyta</taxon>
        <taxon>Tracheophyta</taxon>
        <taxon>Spermatophyta</taxon>
        <taxon>Magnoliopsida</taxon>
        <taxon>eudicotyledons</taxon>
        <taxon>Gunneridae</taxon>
        <taxon>Pentapetalae</taxon>
        <taxon>rosids</taxon>
        <taxon>fabids</taxon>
        <taxon>Fabales</taxon>
        <taxon>Fabaceae</taxon>
        <taxon>Papilionoideae</taxon>
        <taxon>50 kb inversion clade</taxon>
        <taxon>NPAAA clade</taxon>
        <taxon>indigoferoid/millettioid clade</taxon>
        <taxon>Phaseoleae</taxon>
        <taxon>Flemingia</taxon>
    </lineage>
</organism>
<dbReference type="AlphaFoldDB" id="A0ABD1NK29"/>
<sequence length="218" mass="25130">MSDEEKDVFFQRSKRKVTWRPEHEDKIIKNFNSKASHRLSEMFLEARKNGKKPSWMFDRVWNSLLVKWNEPEFRSKSAQAQKNRASEKCGSLHIGGSITIHEHVLRMAQELGRAVHVDEVFHQTHVRKTTGDFVDQRSKKTYEDFQSIYSQARSEAASCGGGSQSSPIDSVQEEIIRKESWFTTTGGKNSKGKVYGVGKVSQGYRLGDRLPETWPWYS</sequence>
<dbReference type="Pfam" id="PF03004">
    <property type="entry name" value="Transposase_24"/>
    <property type="match status" value="1"/>
</dbReference>
<evidence type="ECO:0000313" key="2">
    <source>
        <dbReference type="Proteomes" id="UP001603857"/>
    </source>
</evidence>
<evidence type="ECO:0008006" key="3">
    <source>
        <dbReference type="Google" id="ProtNLM"/>
    </source>
</evidence>
<dbReference type="Proteomes" id="UP001603857">
    <property type="component" value="Unassembled WGS sequence"/>
</dbReference>
<keyword evidence="2" id="KW-1185">Reference proteome</keyword>
<dbReference type="EMBL" id="JBGMDY010000001">
    <property type="protein sequence ID" value="KAL2348495.1"/>
    <property type="molecule type" value="Genomic_DNA"/>
</dbReference>
<proteinExistence type="predicted"/>
<gene>
    <name evidence="1" type="ORF">Fmac_002495</name>
</gene>